<feature type="repeat" description="PPR" evidence="2">
    <location>
        <begin position="957"/>
        <end position="991"/>
    </location>
</feature>
<dbReference type="SUPFAM" id="SSF48452">
    <property type="entry name" value="TPR-like"/>
    <property type="match status" value="1"/>
</dbReference>
<feature type="repeat" description="PPR" evidence="2">
    <location>
        <begin position="852"/>
        <end position="886"/>
    </location>
</feature>
<protein>
    <submittedName>
        <fullName evidence="5">Pentatricopeptide repeat-containing protein</fullName>
    </submittedName>
</protein>
<dbReference type="Gene3D" id="1.25.40.10">
    <property type="entry name" value="Tetratricopeptide repeat domain"/>
    <property type="match status" value="9"/>
</dbReference>
<keyword evidence="6" id="KW-1185">Reference proteome</keyword>
<reference evidence="5 6" key="1">
    <citation type="journal article" date="2022" name="Nat. Plants">
        <title>Genomes of leafy and leafless Platanthera orchids illuminate the evolution of mycoheterotrophy.</title>
        <authorList>
            <person name="Li M.H."/>
            <person name="Liu K.W."/>
            <person name="Li Z."/>
            <person name="Lu H.C."/>
            <person name="Ye Q.L."/>
            <person name="Zhang D."/>
            <person name="Wang J.Y."/>
            <person name="Li Y.F."/>
            <person name="Zhong Z.M."/>
            <person name="Liu X."/>
            <person name="Yu X."/>
            <person name="Liu D.K."/>
            <person name="Tu X.D."/>
            <person name="Liu B."/>
            <person name="Hao Y."/>
            <person name="Liao X.Y."/>
            <person name="Jiang Y.T."/>
            <person name="Sun W.H."/>
            <person name="Chen J."/>
            <person name="Chen Y.Q."/>
            <person name="Ai Y."/>
            <person name="Zhai J.W."/>
            <person name="Wu S.S."/>
            <person name="Zhou Z."/>
            <person name="Hsiao Y.Y."/>
            <person name="Wu W.L."/>
            <person name="Chen Y.Y."/>
            <person name="Lin Y.F."/>
            <person name="Hsu J.L."/>
            <person name="Li C.Y."/>
            <person name="Wang Z.W."/>
            <person name="Zhao X."/>
            <person name="Zhong W.Y."/>
            <person name="Ma X.K."/>
            <person name="Ma L."/>
            <person name="Huang J."/>
            <person name="Chen G.Z."/>
            <person name="Huang M.Z."/>
            <person name="Huang L."/>
            <person name="Peng D.H."/>
            <person name="Luo Y.B."/>
            <person name="Zou S.Q."/>
            <person name="Chen S.P."/>
            <person name="Lan S."/>
            <person name="Tsai W.C."/>
            <person name="Van de Peer Y."/>
            <person name="Liu Z.J."/>
        </authorList>
    </citation>
    <scope>NUCLEOTIDE SEQUENCE [LARGE SCALE GENOMIC DNA]</scope>
    <source>
        <strain evidence="5">Lor287</strain>
    </source>
</reference>
<feature type="domain" description="PROP1-like PPR" evidence="4">
    <location>
        <begin position="307"/>
        <end position="420"/>
    </location>
</feature>
<feature type="region of interest" description="Disordered" evidence="3">
    <location>
        <begin position="1"/>
        <end position="77"/>
    </location>
</feature>
<proteinExistence type="predicted"/>
<dbReference type="Proteomes" id="UP001418222">
    <property type="component" value="Unassembled WGS sequence"/>
</dbReference>
<dbReference type="Pfam" id="PF13812">
    <property type="entry name" value="PPR_3"/>
    <property type="match status" value="2"/>
</dbReference>
<dbReference type="Pfam" id="PF01535">
    <property type="entry name" value="PPR"/>
    <property type="match status" value="3"/>
</dbReference>
<feature type="repeat" description="PPR" evidence="2">
    <location>
        <begin position="440"/>
        <end position="474"/>
    </location>
</feature>
<feature type="compositionally biased region" description="Pro residues" evidence="3">
    <location>
        <begin position="8"/>
        <end position="20"/>
    </location>
</feature>
<gene>
    <name evidence="5" type="ORF">KSP39_PZI011329</name>
</gene>
<name>A0AAP0G682_9ASPA</name>
<dbReference type="Pfam" id="PF13041">
    <property type="entry name" value="PPR_2"/>
    <property type="match status" value="3"/>
</dbReference>
<evidence type="ECO:0000313" key="5">
    <source>
        <dbReference type="EMBL" id="KAK8939147.1"/>
    </source>
</evidence>
<evidence type="ECO:0000256" key="1">
    <source>
        <dbReference type="ARBA" id="ARBA00022737"/>
    </source>
</evidence>
<dbReference type="InterPro" id="IPR002885">
    <property type="entry name" value="PPR_rpt"/>
</dbReference>
<feature type="repeat" description="PPR" evidence="2">
    <location>
        <begin position="300"/>
        <end position="334"/>
    </location>
</feature>
<feature type="repeat" description="PPR" evidence="2">
    <location>
        <begin position="544"/>
        <end position="578"/>
    </location>
</feature>
<organism evidence="5 6">
    <name type="scientific">Platanthera zijinensis</name>
    <dbReference type="NCBI Taxonomy" id="2320716"/>
    <lineage>
        <taxon>Eukaryota</taxon>
        <taxon>Viridiplantae</taxon>
        <taxon>Streptophyta</taxon>
        <taxon>Embryophyta</taxon>
        <taxon>Tracheophyta</taxon>
        <taxon>Spermatophyta</taxon>
        <taxon>Magnoliopsida</taxon>
        <taxon>Liliopsida</taxon>
        <taxon>Asparagales</taxon>
        <taxon>Orchidaceae</taxon>
        <taxon>Orchidoideae</taxon>
        <taxon>Orchideae</taxon>
        <taxon>Orchidinae</taxon>
        <taxon>Platanthera</taxon>
    </lineage>
</organism>
<dbReference type="PROSITE" id="PS51375">
    <property type="entry name" value="PPR"/>
    <property type="match status" value="12"/>
</dbReference>
<evidence type="ECO:0000256" key="2">
    <source>
        <dbReference type="PROSITE-ProRule" id="PRU00708"/>
    </source>
</evidence>
<feature type="repeat" description="PPR" evidence="2">
    <location>
        <begin position="782"/>
        <end position="816"/>
    </location>
</feature>
<evidence type="ECO:0000256" key="3">
    <source>
        <dbReference type="SAM" id="MobiDB-lite"/>
    </source>
</evidence>
<dbReference type="PANTHER" id="PTHR46862:SF5">
    <property type="entry name" value="OS02G0170000 PROTEIN"/>
    <property type="match status" value="1"/>
</dbReference>
<feature type="repeat" description="PPR" evidence="2">
    <location>
        <begin position="195"/>
        <end position="229"/>
    </location>
</feature>
<dbReference type="InterPro" id="IPR011990">
    <property type="entry name" value="TPR-like_helical_dom_sf"/>
</dbReference>
<dbReference type="NCBIfam" id="TIGR00756">
    <property type="entry name" value="PPR"/>
    <property type="match status" value="12"/>
</dbReference>
<feature type="repeat" description="PPR" evidence="2">
    <location>
        <begin position="922"/>
        <end position="956"/>
    </location>
</feature>
<dbReference type="InterPro" id="IPR033443">
    <property type="entry name" value="PROP1-like_PPR_dom"/>
</dbReference>
<keyword evidence="1" id="KW-0677">Repeat</keyword>
<feature type="repeat" description="PPR" evidence="2">
    <location>
        <begin position="887"/>
        <end position="921"/>
    </location>
</feature>
<dbReference type="PANTHER" id="PTHR46862">
    <property type="entry name" value="OS07G0661900 PROTEIN"/>
    <property type="match status" value="1"/>
</dbReference>
<feature type="compositionally biased region" description="Polar residues" evidence="3">
    <location>
        <begin position="25"/>
        <end position="51"/>
    </location>
</feature>
<dbReference type="Pfam" id="PF17177">
    <property type="entry name" value="PPR_long"/>
    <property type="match status" value="1"/>
</dbReference>
<sequence length="1070" mass="120629">METIRTPFLPPSLPPPIPPPKFKRASTSPNLPIIVATTTQSPRSWTLSDGNNAGGQRRTRRSPPNFHPRKPLSDDDARRIIHAKAQYLRRLRRNQGSLAEEPRWIRRTPAQMARMVEDGRIEGQAHGGHVVAAIRAVRSLAVLPEGSYNMREVMGSFVAKLTFREMCVVLREQKGWRQTRDFFAWMKLQLCYRPSVIVYTILLKVYGQVGKIRLAESIFLEMLEAGCEPDEVACGTMLCAYARWGRQKPMMTFYSAVRRRDILPSIAVFNFMMSSFHKQKIHTWVIYLWKQILEAGLEPNSFTYTLAIYSFAKKDLVEDALSAFSKMKGAGFVPEEPTYSILIILTAKHGSEDKALRLYEEMRSHSIIPSIYTYSSVLTLHYKNNDFSKALSMFSEMEKNKIVPDEVIYGILVRIYGKLGLYVDAQTTFEDINRLGLLTDEKTYGAMAQVHMNAGNFDRALDVLDLMRLRNVELSKFAYSAILRCHVAKENVLAAESTFQALCRSESPDAICYNRILILYLKLGLLEKAKTLVSQIRRYEVPFDEDLYLSVLEVYCRKRMVTDAEKLVDQMKSLGLGTDKRSMTMPITLYGETGALQRAEDLVKAFEKPDAASLSLMLCLYLKSGDIFKALQMLKHLLGTVNGTSIANQLVIKLVREGCVTEGKWLFEQSVDLGFLLDDATVASVINLYGQYQQLNEALEIYALASRSGVIGKAVYTAMIDTYRKCHKINEADLLYIEMIEKGHGPAVVAVSILVNAFSKNGMFQKAELLIYDSFSTNADLDTVAYNTYIKAMLDSGKLHLAIDIYDRMIVAGVPPSLQTYNTMISVYGQGGKLRSAIEMFNAAVNLVPSVDEKTYTNMISYYGKFGRVKEASLLFSKMKEAGIKPGKISYNIMINAYATAGLHAEAENVFIEMANDGHSPDSLTYLALVRAYTQACMYYEAEKVISRMNEAEISPTCAHFNYLILALVRERRIEDAERVCAQMKRAGLNPDLACCRTMVRMYMDYGRVEKGLDFFESTSGLIKPDGFILSAAVHLYEHAEKFDEAGKVLDDINLKGLLFLKNLKVGCKL</sequence>
<evidence type="ECO:0000313" key="6">
    <source>
        <dbReference type="Proteomes" id="UP001418222"/>
    </source>
</evidence>
<accession>A0AAP0G682</accession>
<feature type="repeat" description="PPR" evidence="2">
    <location>
        <begin position="335"/>
        <end position="369"/>
    </location>
</feature>
<dbReference type="AlphaFoldDB" id="A0AAP0G682"/>
<feature type="repeat" description="PPR" evidence="2">
    <location>
        <begin position="370"/>
        <end position="404"/>
    </location>
</feature>
<comment type="caution">
    <text evidence="5">The sequence shown here is derived from an EMBL/GenBank/DDBJ whole genome shotgun (WGS) entry which is preliminary data.</text>
</comment>
<feature type="repeat" description="PPR" evidence="2">
    <location>
        <begin position="712"/>
        <end position="746"/>
    </location>
</feature>
<evidence type="ECO:0000259" key="4">
    <source>
        <dbReference type="Pfam" id="PF17177"/>
    </source>
</evidence>
<dbReference type="EMBL" id="JBBWWQ010000009">
    <property type="protein sequence ID" value="KAK8939147.1"/>
    <property type="molecule type" value="Genomic_DNA"/>
</dbReference>
<dbReference type="SUPFAM" id="SSF81901">
    <property type="entry name" value="HCP-like"/>
    <property type="match status" value="1"/>
</dbReference>